<keyword evidence="2" id="KW-1185">Reference proteome</keyword>
<dbReference type="Proteomes" id="UP000824881">
    <property type="component" value="Unassembled WGS sequence"/>
</dbReference>
<name>A0ACB7IT59_PLECO</name>
<proteinExistence type="predicted"/>
<protein>
    <submittedName>
        <fullName evidence="1">Uncharacterized protein</fullName>
    </submittedName>
</protein>
<sequence>MGRDRGTHRPTTPSILSREFSPMPEQVQLPPALSFFPTTTSSTGSIPLPLVPAIGAIRNDNDAPDAL</sequence>
<accession>A0ACB7IT59</accession>
<gene>
    <name evidence="1" type="ORF">CCMSSC00406_0010148</name>
</gene>
<organism evidence="1 2">
    <name type="scientific">Pleurotus cornucopiae</name>
    <name type="common">Cornucopia mushroom</name>
    <dbReference type="NCBI Taxonomy" id="5321"/>
    <lineage>
        <taxon>Eukaryota</taxon>
        <taxon>Fungi</taxon>
        <taxon>Dikarya</taxon>
        <taxon>Basidiomycota</taxon>
        <taxon>Agaricomycotina</taxon>
        <taxon>Agaricomycetes</taxon>
        <taxon>Agaricomycetidae</taxon>
        <taxon>Agaricales</taxon>
        <taxon>Pleurotineae</taxon>
        <taxon>Pleurotaceae</taxon>
        <taxon>Pleurotus</taxon>
    </lineage>
</organism>
<reference evidence="1 2" key="1">
    <citation type="journal article" date="2021" name="Appl. Environ. Microbiol.">
        <title>Genetic linkage and physical mapping for an oyster mushroom Pleurotus cornucopiae and QTL analysis for the trait cap color.</title>
        <authorList>
            <person name="Zhang Y."/>
            <person name="Gao W."/>
            <person name="Sonnenberg A."/>
            <person name="Chen Q."/>
            <person name="Zhang J."/>
            <person name="Huang C."/>
        </authorList>
    </citation>
    <scope>NUCLEOTIDE SEQUENCE [LARGE SCALE GENOMIC DNA]</scope>
    <source>
        <strain evidence="1">CCMSSC00406</strain>
    </source>
</reference>
<evidence type="ECO:0000313" key="1">
    <source>
        <dbReference type="EMBL" id="KAG9221457.1"/>
    </source>
</evidence>
<comment type="caution">
    <text evidence="1">The sequence shown here is derived from an EMBL/GenBank/DDBJ whole genome shotgun (WGS) entry which is preliminary data.</text>
</comment>
<evidence type="ECO:0000313" key="2">
    <source>
        <dbReference type="Proteomes" id="UP000824881"/>
    </source>
</evidence>
<dbReference type="EMBL" id="WQMT02000007">
    <property type="protein sequence ID" value="KAG9221457.1"/>
    <property type="molecule type" value="Genomic_DNA"/>
</dbReference>